<dbReference type="Gene3D" id="1.10.287.470">
    <property type="entry name" value="Helix hairpin bin"/>
    <property type="match status" value="1"/>
</dbReference>
<comment type="caution">
    <text evidence="9">The sequence shown here is derived from an EMBL/GenBank/DDBJ whole genome shotgun (WGS) entry which is preliminary data.</text>
</comment>
<sequence length="382" mass="40772">MTRALTACIRPALTILPLAPLALLAGTALAQPAASPTPAVTVAKVERRDITPSVSFTGRIEAVDKVDLRARVEGFLEKRLFQEGQEVKAGDLLFVIEKAPYQAEIEAINAAIARAQASLDLATIEQRRQQQLVQKQAVAQAVLDQATAKAAEARANLQQQQASLTKAELNLSYTDVKAPIAGRIGRSVFTVGNFVGPSSGSLATIVSQDPMYVTFPVTQRQLLEVRKVGAEGGSDPKNIAVRVRLADGKLYQEVGRINFVNVQVNQGTDTVEVRASLANPERLLVDGQLVTVVAETAEPRPALLIPQAAVQIDQAGRYVLRVGADDRVEVQRITTGGEQDGFYVVTNGLEAGERVIIEGLQKVRPGMKVNPAEAPAAPPAEG</sequence>
<dbReference type="Pfam" id="PF25967">
    <property type="entry name" value="RND-MFP_C"/>
    <property type="match status" value="1"/>
</dbReference>
<dbReference type="Pfam" id="PF25944">
    <property type="entry name" value="Beta-barrel_RND"/>
    <property type="match status" value="1"/>
</dbReference>
<dbReference type="Pfam" id="PF25917">
    <property type="entry name" value="BSH_RND"/>
    <property type="match status" value="1"/>
</dbReference>
<comment type="similarity">
    <text evidence="2">Belongs to the membrane fusion protein (MFP) (TC 8.A.1) family.</text>
</comment>
<dbReference type="EMBL" id="JBBLZC010000014">
    <property type="protein sequence ID" value="MEK0084411.1"/>
    <property type="molecule type" value="Genomic_DNA"/>
</dbReference>
<dbReference type="Pfam" id="PF25876">
    <property type="entry name" value="HH_MFP_RND"/>
    <property type="match status" value="1"/>
</dbReference>
<dbReference type="InterPro" id="IPR058625">
    <property type="entry name" value="MdtA-like_BSH"/>
</dbReference>
<feature type="domain" description="Multidrug resistance protein MdtA-like alpha-helical hairpin" evidence="5">
    <location>
        <begin position="107"/>
        <end position="174"/>
    </location>
</feature>
<dbReference type="SUPFAM" id="SSF111369">
    <property type="entry name" value="HlyD-like secretion proteins"/>
    <property type="match status" value="1"/>
</dbReference>
<dbReference type="NCBIfam" id="TIGR01730">
    <property type="entry name" value="RND_mfp"/>
    <property type="match status" value="1"/>
</dbReference>
<feature type="domain" description="Multidrug resistance protein MdtA-like beta-barrel" evidence="7">
    <location>
        <begin position="210"/>
        <end position="293"/>
    </location>
</feature>
<feature type="domain" description="Multidrug resistance protein MdtA-like barrel-sandwich hybrid" evidence="6">
    <location>
        <begin position="65"/>
        <end position="196"/>
    </location>
</feature>
<dbReference type="Gene3D" id="2.40.50.100">
    <property type="match status" value="1"/>
</dbReference>
<feature type="chain" id="PRO_5046552723" evidence="4">
    <location>
        <begin position="31"/>
        <end position="382"/>
    </location>
</feature>
<evidence type="ECO:0000259" key="8">
    <source>
        <dbReference type="Pfam" id="PF25967"/>
    </source>
</evidence>
<protein>
    <submittedName>
        <fullName evidence="9">Efflux RND transporter periplasmic adaptor subunit</fullName>
    </submittedName>
</protein>
<comment type="subcellular location">
    <subcellularLocation>
        <location evidence="1">Cell envelope</location>
    </subcellularLocation>
</comment>
<keyword evidence="4" id="KW-0732">Signal</keyword>
<dbReference type="InterPro" id="IPR006143">
    <property type="entry name" value="RND_pump_MFP"/>
</dbReference>
<gene>
    <name evidence="9" type="ORF">U1T56_14735</name>
</gene>
<evidence type="ECO:0000313" key="9">
    <source>
        <dbReference type="EMBL" id="MEK0084411.1"/>
    </source>
</evidence>
<evidence type="ECO:0000259" key="6">
    <source>
        <dbReference type="Pfam" id="PF25917"/>
    </source>
</evidence>
<evidence type="ECO:0000259" key="5">
    <source>
        <dbReference type="Pfam" id="PF25876"/>
    </source>
</evidence>
<dbReference type="Gene3D" id="2.40.30.170">
    <property type="match status" value="1"/>
</dbReference>
<feature type="signal peptide" evidence="4">
    <location>
        <begin position="1"/>
        <end position="30"/>
    </location>
</feature>
<evidence type="ECO:0000256" key="4">
    <source>
        <dbReference type="SAM" id="SignalP"/>
    </source>
</evidence>
<keyword evidence="3" id="KW-0175">Coiled coil</keyword>
<organism evidence="9 10">
    <name type="scientific">Benzoatithermus flavus</name>
    <dbReference type="NCBI Taxonomy" id="3108223"/>
    <lineage>
        <taxon>Bacteria</taxon>
        <taxon>Pseudomonadati</taxon>
        <taxon>Pseudomonadota</taxon>
        <taxon>Alphaproteobacteria</taxon>
        <taxon>Geminicoccales</taxon>
        <taxon>Geminicoccaceae</taxon>
        <taxon>Benzoatithermus</taxon>
    </lineage>
</organism>
<dbReference type="PANTHER" id="PTHR30158:SF3">
    <property type="entry name" value="MULTIDRUG EFFLUX PUMP SUBUNIT ACRA-RELATED"/>
    <property type="match status" value="1"/>
</dbReference>
<dbReference type="InterPro" id="IPR058626">
    <property type="entry name" value="MdtA-like_b-barrel"/>
</dbReference>
<dbReference type="RefSeq" id="WP_418160259.1">
    <property type="nucleotide sequence ID" value="NZ_JBBLZC010000014.1"/>
</dbReference>
<feature type="coiled-coil region" evidence="3">
    <location>
        <begin position="143"/>
        <end position="170"/>
    </location>
</feature>
<dbReference type="PANTHER" id="PTHR30158">
    <property type="entry name" value="ACRA/E-RELATED COMPONENT OF DRUG EFFLUX TRANSPORTER"/>
    <property type="match status" value="1"/>
</dbReference>
<dbReference type="InterPro" id="IPR058624">
    <property type="entry name" value="MdtA-like_HH"/>
</dbReference>
<name>A0ABU8XT72_9PROT</name>
<accession>A0ABU8XT72</accession>
<dbReference type="InterPro" id="IPR058627">
    <property type="entry name" value="MdtA-like_C"/>
</dbReference>
<proteinExistence type="inferred from homology"/>
<reference evidence="9 10" key="1">
    <citation type="submission" date="2024-01" db="EMBL/GenBank/DDBJ databases">
        <title>Multi-omics insights into the function and evolution of sodium benzoate biodegradation pathways in Benzoatithermus flavus gen. nov., sp. nov. from hot spring.</title>
        <authorList>
            <person name="Hu C.-J."/>
            <person name="Li W.-J."/>
        </authorList>
    </citation>
    <scope>NUCLEOTIDE SEQUENCE [LARGE SCALE GENOMIC DNA]</scope>
    <source>
        <strain evidence="9 10">SYSU G07066</strain>
    </source>
</reference>
<evidence type="ECO:0000256" key="3">
    <source>
        <dbReference type="SAM" id="Coils"/>
    </source>
</evidence>
<keyword evidence="10" id="KW-1185">Reference proteome</keyword>
<feature type="domain" description="Multidrug resistance protein MdtA-like C-terminal permuted SH3" evidence="8">
    <location>
        <begin position="302"/>
        <end position="362"/>
    </location>
</feature>
<evidence type="ECO:0000259" key="7">
    <source>
        <dbReference type="Pfam" id="PF25944"/>
    </source>
</evidence>
<evidence type="ECO:0000313" key="10">
    <source>
        <dbReference type="Proteomes" id="UP001375743"/>
    </source>
</evidence>
<evidence type="ECO:0000256" key="1">
    <source>
        <dbReference type="ARBA" id="ARBA00004196"/>
    </source>
</evidence>
<evidence type="ECO:0000256" key="2">
    <source>
        <dbReference type="ARBA" id="ARBA00009477"/>
    </source>
</evidence>
<dbReference type="Gene3D" id="2.40.420.20">
    <property type="match status" value="1"/>
</dbReference>
<dbReference type="Proteomes" id="UP001375743">
    <property type="component" value="Unassembled WGS sequence"/>
</dbReference>